<sequence>MVRRLSHRLVQSVILLFLVSIAGFALLRLLPGDFAEVLLLSQMDGTLPDAAAVDRFSAENGFDDPLPVQYLRWLGNVLTGDLGTSFVTGESVSADILLRIRQSLILALLSIGLALVLAVPIGCFCAYHAGGLADRLLAAASVAGLSIPNFWYALLLALLFSLTLGWLPSSGHGTIAHAVLPTLVIATTMTGVIARFVRARLLDEFHHAYIRTAKAKGLSQTRILLHHALPNILPSLLTLTGLQFARAFDGMIIVETIFAWPGIGSLLVASLLNRDYPLIQICFLVIACGYIIINLLVDYLVTLADPRVQEAI</sequence>
<dbReference type="Proteomes" id="UP000048926">
    <property type="component" value="Unassembled WGS sequence"/>
</dbReference>
<comment type="similarity">
    <text evidence="7">Belongs to the binding-protein-dependent transport system permease family.</text>
</comment>
<keyword evidence="2 7" id="KW-0813">Transport</keyword>
<evidence type="ECO:0000256" key="7">
    <source>
        <dbReference type="RuleBase" id="RU363032"/>
    </source>
</evidence>
<evidence type="ECO:0000256" key="1">
    <source>
        <dbReference type="ARBA" id="ARBA00004651"/>
    </source>
</evidence>
<feature type="transmembrane region" description="Helical" evidence="7">
    <location>
        <begin position="278"/>
        <end position="297"/>
    </location>
</feature>
<dbReference type="PANTHER" id="PTHR43163">
    <property type="entry name" value="DIPEPTIDE TRANSPORT SYSTEM PERMEASE PROTEIN DPPB-RELATED"/>
    <property type="match status" value="1"/>
</dbReference>
<dbReference type="GO" id="GO:0005886">
    <property type="term" value="C:plasma membrane"/>
    <property type="evidence" value="ECO:0007669"/>
    <property type="project" value="UniProtKB-SubCell"/>
</dbReference>
<dbReference type="InterPro" id="IPR035906">
    <property type="entry name" value="MetI-like_sf"/>
</dbReference>
<dbReference type="RefSeq" id="WP_055655188.1">
    <property type="nucleotide sequence ID" value="NZ_CXST01000001.1"/>
</dbReference>
<gene>
    <name evidence="9" type="primary">gsiC_3</name>
    <name evidence="9" type="ORF">LAL4801_01526</name>
</gene>
<dbReference type="GO" id="GO:0055085">
    <property type="term" value="P:transmembrane transport"/>
    <property type="evidence" value="ECO:0007669"/>
    <property type="project" value="InterPro"/>
</dbReference>
<evidence type="ECO:0000256" key="4">
    <source>
        <dbReference type="ARBA" id="ARBA00022692"/>
    </source>
</evidence>
<reference evidence="10" key="1">
    <citation type="submission" date="2015-07" db="EMBL/GenBank/DDBJ databases">
        <authorList>
            <person name="Rodrigo-Torres Lidia"/>
            <person name="Arahal R.David."/>
        </authorList>
    </citation>
    <scope>NUCLEOTIDE SEQUENCE [LARGE SCALE GENOMIC DNA]</scope>
    <source>
        <strain evidence="10">CECT 4801</strain>
    </source>
</reference>
<evidence type="ECO:0000313" key="10">
    <source>
        <dbReference type="Proteomes" id="UP000048926"/>
    </source>
</evidence>
<dbReference type="PANTHER" id="PTHR43163:SF9">
    <property type="entry name" value="ABC TRANSPORTER PERMEASE PROTEIN"/>
    <property type="match status" value="1"/>
</dbReference>
<dbReference type="SUPFAM" id="SSF161098">
    <property type="entry name" value="MetI-like"/>
    <property type="match status" value="1"/>
</dbReference>
<feature type="transmembrane region" description="Helical" evidence="7">
    <location>
        <begin position="175"/>
        <end position="197"/>
    </location>
</feature>
<feature type="domain" description="ABC transmembrane type-1" evidence="8">
    <location>
        <begin position="100"/>
        <end position="297"/>
    </location>
</feature>
<dbReference type="OrthoDB" id="9805855at2"/>
<dbReference type="CDD" id="cd06261">
    <property type="entry name" value="TM_PBP2"/>
    <property type="match status" value="1"/>
</dbReference>
<proteinExistence type="inferred from homology"/>
<keyword evidence="4 7" id="KW-0812">Transmembrane</keyword>
<dbReference type="EMBL" id="CXST01000001">
    <property type="protein sequence ID" value="CTQ43090.1"/>
    <property type="molecule type" value="Genomic_DNA"/>
</dbReference>
<dbReference type="AlphaFoldDB" id="A0A0M6Y2P0"/>
<evidence type="ECO:0000256" key="2">
    <source>
        <dbReference type="ARBA" id="ARBA00022448"/>
    </source>
</evidence>
<protein>
    <submittedName>
        <fullName evidence="9">Glutathione transport system permease protein GsiC</fullName>
    </submittedName>
</protein>
<keyword evidence="6 7" id="KW-0472">Membrane</keyword>
<evidence type="ECO:0000256" key="6">
    <source>
        <dbReference type="ARBA" id="ARBA00023136"/>
    </source>
</evidence>
<dbReference type="Pfam" id="PF00528">
    <property type="entry name" value="BPD_transp_1"/>
    <property type="match status" value="1"/>
</dbReference>
<name>A0A0M6Y2P0_9HYPH</name>
<dbReference type="Pfam" id="PF19300">
    <property type="entry name" value="BPD_transp_1_N"/>
    <property type="match status" value="1"/>
</dbReference>
<comment type="subcellular location">
    <subcellularLocation>
        <location evidence="1 7">Cell membrane</location>
        <topology evidence="1 7">Multi-pass membrane protein</topology>
    </subcellularLocation>
</comment>
<evidence type="ECO:0000313" key="9">
    <source>
        <dbReference type="EMBL" id="CTQ43090.1"/>
    </source>
</evidence>
<feature type="transmembrane region" description="Helical" evidence="7">
    <location>
        <begin position="104"/>
        <end position="129"/>
    </location>
</feature>
<organism evidence="9 10">
    <name type="scientific">Roseibium aggregatum</name>
    <dbReference type="NCBI Taxonomy" id="187304"/>
    <lineage>
        <taxon>Bacteria</taxon>
        <taxon>Pseudomonadati</taxon>
        <taxon>Pseudomonadota</taxon>
        <taxon>Alphaproteobacteria</taxon>
        <taxon>Hyphomicrobiales</taxon>
        <taxon>Stappiaceae</taxon>
        <taxon>Roseibium</taxon>
    </lineage>
</organism>
<feature type="transmembrane region" description="Helical" evidence="7">
    <location>
        <begin position="12"/>
        <end position="30"/>
    </location>
</feature>
<dbReference type="Gene3D" id="1.10.3720.10">
    <property type="entry name" value="MetI-like"/>
    <property type="match status" value="1"/>
</dbReference>
<keyword evidence="5 7" id="KW-1133">Transmembrane helix</keyword>
<dbReference type="InterPro" id="IPR045621">
    <property type="entry name" value="BPD_transp_1_N"/>
</dbReference>
<feature type="transmembrane region" description="Helical" evidence="7">
    <location>
        <begin position="252"/>
        <end position="272"/>
    </location>
</feature>
<dbReference type="PROSITE" id="PS50928">
    <property type="entry name" value="ABC_TM1"/>
    <property type="match status" value="1"/>
</dbReference>
<evidence type="ECO:0000259" key="8">
    <source>
        <dbReference type="PROSITE" id="PS50928"/>
    </source>
</evidence>
<evidence type="ECO:0000256" key="5">
    <source>
        <dbReference type="ARBA" id="ARBA00022989"/>
    </source>
</evidence>
<dbReference type="InterPro" id="IPR000515">
    <property type="entry name" value="MetI-like"/>
</dbReference>
<evidence type="ECO:0000256" key="3">
    <source>
        <dbReference type="ARBA" id="ARBA00022475"/>
    </source>
</evidence>
<keyword evidence="10" id="KW-1185">Reference proteome</keyword>
<dbReference type="STRING" id="187304.B0E33_22565"/>
<accession>A0A0M6Y2P0</accession>
<keyword evidence="3" id="KW-1003">Cell membrane</keyword>